<comment type="caution">
    <text evidence="1">The sequence shown here is derived from an EMBL/GenBank/DDBJ whole genome shotgun (WGS) entry which is preliminary data.</text>
</comment>
<dbReference type="SUPFAM" id="SSF52540">
    <property type="entry name" value="P-loop containing nucleoside triphosphate hydrolases"/>
    <property type="match status" value="1"/>
</dbReference>
<organism evidence="1 2">
    <name type="scientific">Corynebacterium guangdongense</name>
    <dbReference type="NCBI Taxonomy" id="1783348"/>
    <lineage>
        <taxon>Bacteria</taxon>
        <taxon>Bacillati</taxon>
        <taxon>Actinomycetota</taxon>
        <taxon>Actinomycetes</taxon>
        <taxon>Mycobacteriales</taxon>
        <taxon>Corynebacteriaceae</taxon>
        <taxon>Corynebacterium</taxon>
    </lineage>
</organism>
<keyword evidence="1" id="KW-0808">Transferase</keyword>
<dbReference type="NCBIfam" id="NF005115">
    <property type="entry name" value="PRK06547.1"/>
    <property type="match status" value="1"/>
</dbReference>
<dbReference type="RefSeq" id="WP_290197985.1">
    <property type="nucleotide sequence ID" value="NZ_CP047654.1"/>
</dbReference>
<dbReference type="InterPro" id="IPR027417">
    <property type="entry name" value="P-loop_NTPase"/>
</dbReference>
<protein>
    <submittedName>
        <fullName evidence="1">Uridine kinase</fullName>
    </submittedName>
</protein>
<proteinExistence type="predicted"/>
<keyword evidence="1" id="KW-0418">Kinase</keyword>
<keyword evidence="2" id="KW-1185">Reference proteome</keyword>
<sequence length="170" mass="18743">MAEPRTRPGSGRRRTIVLIDGPSGAGKTTYANRLGEMTGWRVVHLDDFYPGWGGLAEGARMVVEDVLDPVDPGFTRWDWNNSRPAERVTLDPEASLIVEGVGAITKQSVAAAAKLGEVHTIHITAASDARFRRAIARDPGYRAWWQMWARQEEAHFSGDGDVAAEETITW</sequence>
<dbReference type="Proteomes" id="UP001180840">
    <property type="component" value="Unassembled WGS sequence"/>
</dbReference>
<name>A0ABU1ZVP2_9CORY</name>
<accession>A0ABU1ZVP2</accession>
<dbReference type="GO" id="GO:0016301">
    <property type="term" value="F:kinase activity"/>
    <property type="evidence" value="ECO:0007669"/>
    <property type="project" value="UniProtKB-KW"/>
</dbReference>
<evidence type="ECO:0000313" key="1">
    <source>
        <dbReference type="EMBL" id="MDR7329003.1"/>
    </source>
</evidence>
<evidence type="ECO:0000313" key="2">
    <source>
        <dbReference type="Proteomes" id="UP001180840"/>
    </source>
</evidence>
<dbReference type="EMBL" id="JAVDXZ010000001">
    <property type="protein sequence ID" value="MDR7329003.1"/>
    <property type="molecule type" value="Genomic_DNA"/>
</dbReference>
<dbReference type="Gene3D" id="3.40.50.300">
    <property type="entry name" value="P-loop containing nucleotide triphosphate hydrolases"/>
    <property type="match status" value="1"/>
</dbReference>
<reference evidence="1" key="1">
    <citation type="submission" date="2023-07" db="EMBL/GenBank/DDBJ databases">
        <title>Sequencing the genomes of 1000 actinobacteria strains.</title>
        <authorList>
            <person name="Klenk H.-P."/>
        </authorList>
    </citation>
    <scope>NUCLEOTIDE SEQUENCE</scope>
    <source>
        <strain evidence="1">DSM 107476</strain>
    </source>
</reference>
<gene>
    <name evidence="1" type="ORF">J2S39_000679</name>
</gene>